<feature type="active site" description="Proton donor/acceptor" evidence="7">
    <location>
        <position position="126"/>
    </location>
</feature>
<dbReference type="FunFam" id="3.40.50.1860:FF:000001">
    <property type="entry name" value="Glutamate racemase"/>
    <property type="match status" value="1"/>
</dbReference>
<keyword evidence="4 7" id="KW-0573">Peptidoglycan synthesis</keyword>
<dbReference type="Pfam" id="PF01177">
    <property type="entry name" value="Asp_Glu_race"/>
    <property type="match status" value="1"/>
</dbReference>
<dbReference type="PANTHER" id="PTHR21198:SF2">
    <property type="entry name" value="GLUTAMATE RACEMASE"/>
    <property type="match status" value="1"/>
</dbReference>
<dbReference type="HAMAP" id="MF_00258">
    <property type="entry name" value="Glu_racemase"/>
    <property type="match status" value="1"/>
</dbReference>
<comment type="similarity">
    <text evidence="7">Belongs to the aspartate/glutamate racemases family.</text>
</comment>
<dbReference type="EMBL" id="CP000474">
    <property type="protein sequence ID" value="ABM07236.1"/>
    <property type="molecule type" value="Genomic_DNA"/>
</dbReference>
<feature type="active site" description="Proton donor/acceptor" evidence="7">
    <location>
        <position position="240"/>
    </location>
</feature>
<sequence length="373" mass="39088">MLLQPCDKSDTRRRTQLMAGHHGKPYSRIIMTSASGSPSGALGSSTPTSNGELIGARPIGIFDSGVGGLTVARSIIDQLPNESILYVGDTANGPYGPLPIAEVRANALGVMDELVDSGVKLLTIACNSASAAVLRDARERYTARYGIPVIEVIQPAVRRAVSATRSGKIGVIGTSATVGSRAYEDTFAAAPDLTITSVACPAFVNFVEAGITTGPDLLAAANEYLEPLKSAGVDTVVLGCTHYPLLTGVISFVMGEDVTLVSSAEETAKDVYRALANHGIQRTEAQAPSHEFVATGDATQFETLARRFLGPEVLSVKHVDHVAAQYPTGSLARITPEMLEAARSGAGLSRRSYFVQPEDTLAGDARTTMGRGL</sequence>
<dbReference type="InterPro" id="IPR015942">
    <property type="entry name" value="Asp/Glu/hydantoin_racemase"/>
</dbReference>
<dbReference type="Proteomes" id="UP000000637">
    <property type="component" value="Chromosome"/>
</dbReference>
<evidence type="ECO:0000256" key="4">
    <source>
        <dbReference type="ARBA" id="ARBA00022984"/>
    </source>
</evidence>
<comment type="function">
    <text evidence="7">Provides the (R)-glutamate required for cell wall biosynthesis.</text>
</comment>
<dbReference type="InterPro" id="IPR033134">
    <property type="entry name" value="Asp/Glu_racemase_AS_2"/>
</dbReference>
<keyword evidence="9" id="KW-1185">Reference proteome</keyword>
<evidence type="ECO:0000256" key="6">
    <source>
        <dbReference type="ARBA" id="ARBA00023316"/>
    </source>
</evidence>
<keyword evidence="3 7" id="KW-0133">Cell shape</keyword>
<evidence type="ECO:0000256" key="7">
    <source>
        <dbReference type="HAMAP-Rule" id="MF_00258"/>
    </source>
</evidence>
<dbReference type="NCBIfam" id="TIGR00067">
    <property type="entry name" value="glut_race"/>
    <property type="match status" value="1"/>
</dbReference>
<dbReference type="EC" id="5.1.1.3" evidence="2 7"/>
<dbReference type="InterPro" id="IPR001920">
    <property type="entry name" value="Asp/Glu_race"/>
</dbReference>
<feature type="binding site" evidence="7">
    <location>
        <begin position="63"/>
        <end position="64"/>
    </location>
    <ligand>
        <name>substrate</name>
    </ligand>
</feature>
<feature type="binding site" evidence="7">
    <location>
        <begin position="127"/>
        <end position="128"/>
    </location>
    <ligand>
        <name>substrate</name>
    </ligand>
</feature>
<dbReference type="InterPro" id="IPR004391">
    <property type="entry name" value="Glu_race"/>
</dbReference>
<dbReference type="GO" id="GO:0071555">
    <property type="term" value="P:cell wall organization"/>
    <property type="evidence" value="ECO:0007669"/>
    <property type="project" value="UniProtKB-KW"/>
</dbReference>
<organism evidence="8 9">
    <name type="scientific">Paenarthrobacter aurescens (strain TC1)</name>
    <dbReference type="NCBI Taxonomy" id="290340"/>
    <lineage>
        <taxon>Bacteria</taxon>
        <taxon>Bacillati</taxon>
        <taxon>Actinomycetota</taxon>
        <taxon>Actinomycetes</taxon>
        <taxon>Micrococcales</taxon>
        <taxon>Micrococcaceae</taxon>
        <taxon>Paenarthrobacter</taxon>
    </lineage>
</organism>
<dbReference type="AlphaFoldDB" id="A1R7T1"/>
<dbReference type="GO" id="GO:0009252">
    <property type="term" value="P:peptidoglycan biosynthetic process"/>
    <property type="evidence" value="ECO:0007669"/>
    <property type="project" value="UniProtKB-UniRule"/>
</dbReference>
<evidence type="ECO:0000313" key="8">
    <source>
        <dbReference type="EMBL" id="ABM07236.1"/>
    </source>
</evidence>
<gene>
    <name evidence="7 8" type="primary">murI</name>
    <name evidence="8" type="ordered locus">AAur_2572</name>
</gene>
<reference evidence="8 9" key="1">
    <citation type="journal article" date="2006" name="PLoS Genet.">
        <title>Secrets of soil survival revealed by the genome sequence of Arthrobacter aurescens TC1.</title>
        <authorList>
            <person name="Mongodin E.F."/>
            <person name="Shapir N."/>
            <person name="Daugherty S.C."/>
            <person name="DeBoy R.T."/>
            <person name="Emerson J.B."/>
            <person name="Shvartzbeyn A."/>
            <person name="Radune D."/>
            <person name="Vamathevan J."/>
            <person name="Riggs F."/>
            <person name="Grinberg V."/>
            <person name="Khouri H."/>
            <person name="Wackett L.P."/>
            <person name="Nelson K.E."/>
            <person name="Sadowsky M.J."/>
        </authorList>
    </citation>
    <scope>NUCLEOTIDE SEQUENCE [LARGE SCALE GENOMIC DNA]</scope>
    <source>
        <strain evidence="8 9">TC1</strain>
    </source>
</reference>
<dbReference type="eggNOG" id="COG0796">
    <property type="taxonomic scope" value="Bacteria"/>
</dbReference>
<evidence type="ECO:0000313" key="9">
    <source>
        <dbReference type="Proteomes" id="UP000000637"/>
    </source>
</evidence>
<dbReference type="GO" id="GO:0008881">
    <property type="term" value="F:glutamate racemase activity"/>
    <property type="evidence" value="ECO:0007669"/>
    <property type="project" value="UniProtKB-UniRule"/>
</dbReference>
<evidence type="ECO:0000256" key="2">
    <source>
        <dbReference type="ARBA" id="ARBA00013090"/>
    </source>
</evidence>
<comment type="catalytic activity">
    <reaction evidence="1 7">
        <text>L-glutamate = D-glutamate</text>
        <dbReference type="Rhea" id="RHEA:12813"/>
        <dbReference type="ChEBI" id="CHEBI:29985"/>
        <dbReference type="ChEBI" id="CHEBI:29986"/>
        <dbReference type="EC" id="5.1.1.3"/>
    </reaction>
</comment>
<comment type="pathway">
    <text evidence="7">Cell wall biogenesis; peptidoglycan biosynthesis.</text>
</comment>
<evidence type="ECO:0000256" key="1">
    <source>
        <dbReference type="ARBA" id="ARBA00001602"/>
    </source>
</evidence>
<keyword evidence="6 7" id="KW-0961">Cell wall biogenesis/degradation</keyword>
<dbReference type="HOGENOM" id="CLU_052344_0_1_11"/>
<proteinExistence type="inferred from homology"/>
<dbReference type="Gene3D" id="3.40.50.1860">
    <property type="match status" value="2"/>
</dbReference>
<feature type="binding site" evidence="7">
    <location>
        <begin position="95"/>
        <end position="96"/>
    </location>
    <ligand>
        <name>substrate</name>
    </ligand>
</feature>
<dbReference type="PANTHER" id="PTHR21198">
    <property type="entry name" value="GLUTAMATE RACEMASE"/>
    <property type="match status" value="1"/>
</dbReference>
<dbReference type="KEGG" id="aau:AAur_2572"/>
<dbReference type="SUPFAM" id="SSF53681">
    <property type="entry name" value="Aspartate/glutamate racemase"/>
    <property type="match status" value="2"/>
</dbReference>
<dbReference type="UniPathway" id="UPA00219"/>
<dbReference type="PROSITE" id="PS00924">
    <property type="entry name" value="ASP_GLU_RACEMASE_2"/>
    <property type="match status" value="1"/>
</dbReference>
<evidence type="ECO:0000256" key="5">
    <source>
        <dbReference type="ARBA" id="ARBA00023235"/>
    </source>
</evidence>
<feature type="binding site" evidence="7">
    <location>
        <begin position="241"/>
        <end position="242"/>
    </location>
    <ligand>
        <name>substrate</name>
    </ligand>
</feature>
<accession>A1R7T1</accession>
<dbReference type="STRING" id="290340.AAur_2572"/>
<name>A1R7T1_PAEAT</name>
<evidence type="ECO:0000256" key="3">
    <source>
        <dbReference type="ARBA" id="ARBA00022960"/>
    </source>
</evidence>
<dbReference type="GO" id="GO:0008360">
    <property type="term" value="P:regulation of cell shape"/>
    <property type="evidence" value="ECO:0007669"/>
    <property type="project" value="UniProtKB-KW"/>
</dbReference>
<keyword evidence="5 7" id="KW-0413">Isomerase</keyword>
<protein>
    <recommendedName>
        <fullName evidence="2 7">Glutamate racemase</fullName>
        <ecNumber evidence="2 7">5.1.1.3</ecNumber>
    </recommendedName>
</protein>